<proteinExistence type="predicted"/>
<evidence type="ECO:0000313" key="2">
    <source>
        <dbReference type="EMBL" id="CAE6509090.1"/>
    </source>
</evidence>
<name>A0A8H3D455_9AGAM</name>
<sequence>MVCYGLLIGGGVKTGVFGNWFEREMATATVIFVRFALSFVNDLFLITYGFHRTSTVIGTFFFQQLLYHLIIIALFTAVAYRIQIDQRDSYCEDIYGSSWRLDSLFVQSWQLIPLTARPGCDILLFFTLWFFLCGTNELRARKLSCLGINIDELAAGLRASPNRTITWRGMPPKRSGSLLQARVLVSTWTFLRNYLFRRVIPVETKLQVFTQHIFSLGAVALLILRIVSALRNSYEDLRSRTIVGPCVPDDKQYYTDGSSYSTTSIVTIDNQSRVSVIFIPPPRPRVVYMRLPGHRRIPRTTPLSEFVDNTYIVNVSRVYECLDHSTAIEPCSLAWVHTEPDKNDLVDWYGVFSRRGAGDDVSRMQ</sequence>
<feature type="non-terminal residue" evidence="2">
    <location>
        <position position="1"/>
    </location>
</feature>
<dbReference type="Proteomes" id="UP000663843">
    <property type="component" value="Unassembled WGS sequence"/>
</dbReference>
<evidence type="ECO:0000256" key="1">
    <source>
        <dbReference type="SAM" id="Phobius"/>
    </source>
</evidence>
<reference evidence="2" key="1">
    <citation type="submission" date="2021-01" db="EMBL/GenBank/DDBJ databases">
        <authorList>
            <person name="Kaushik A."/>
        </authorList>
    </citation>
    <scope>NUCLEOTIDE SEQUENCE</scope>
    <source>
        <strain evidence="2">AG2-2IIIB</strain>
    </source>
</reference>
<evidence type="ECO:0000313" key="3">
    <source>
        <dbReference type="Proteomes" id="UP000663843"/>
    </source>
</evidence>
<keyword evidence="1" id="KW-0812">Transmembrane</keyword>
<feature type="transmembrane region" description="Helical" evidence="1">
    <location>
        <begin position="60"/>
        <end position="80"/>
    </location>
</feature>
<keyword evidence="1" id="KW-0472">Membrane</keyword>
<accession>A0A8H3D455</accession>
<keyword evidence="1" id="KW-1133">Transmembrane helix</keyword>
<feature type="transmembrane region" description="Helical" evidence="1">
    <location>
        <begin position="25"/>
        <end position="48"/>
    </location>
</feature>
<dbReference type="EMBL" id="CAJMWT010005745">
    <property type="protein sequence ID" value="CAE6509090.1"/>
    <property type="molecule type" value="Genomic_DNA"/>
</dbReference>
<protein>
    <submittedName>
        <fullName evidence="2">Uncharacterized protein</fullName>
    </submittedName>
</protein>
<comment type="caution">
    <text evidence="2">The sequence shown here is derived from an EMBL/GenBank/DDBJ whole genome shotgun (WGS) entry which is preliminary data.</text>
</comment>
<dbReference type="AlphaFoldDB" id="A0A8H3D455"/>
<gene>
    <name evidence="2" type="ORF">RDB_LOCUS149921</name>
</gene>
<organism evidence="2 3">
    <name type="scientific">Rhizoctonia solani</name>
    <dbReference type="NCBI Taxonomy" id="456999"/>
    <lineage>
        <taxon>Eukaryota</taxon>
        <taxon>Fungi</taxon>
        <taxon>Dikarya</taxon>
        <taxon>Basidiomycota</taxon>
        <taxon>Agaricomycotina</taxon>
        <taxon>Agaricomycetes</taxon>
        <taxon>Cantharellales</taxon>
        <taxon>Ceratobasidiaceae</taxon>
        <taxon>Rhizoctonia</taxon>
    </lineage>
</organism>